<dbReference type="GO" id="GO:0006891">
    <property type="term" value="P:intra-Golgi vesicle-mediated transport"/>
    <property type="evidence" value="ECO:0007669"/>
    <property type="project" value="TreeGrafter"/>
</dbReference>
<dbReference type="PANTHER" id="PTHR10261:SF0">
    <property type="entry name" value="COATOMER SUBUNIT GAMMA-2"/>
    <property type="match status" value="1"/>
</dbReference>
<comment type="caution">
    <text evidence="2">The sequence shown here is derived from an EMBL/GenBank/DDBJ whole genome shotgun (WGS) entry which is preliminary data.</text>
</comment>
<accession>A0A1Q9ECY2</accession>
<dbReference type="AlphaFoldDB" id="A0A1Q9ECY2"/>
<name>A0A1Q9ECY2_SYMMI</name>
<feature type="domain" description="Coatomer subunit gamma C-terminal" evidence="1">
    <location>
        <begin position="61"/>
        <end position="151"/>
    </location>
</feature>
<dbReference type="GO" id="GO:0009306">
    <property type="term" value="P:protein secretion"/>
    <property type="evidence" value="ECO:0007669"/>
    <property type="project" value="TreeGrafter"/>
</dbReference>
<evidence type="ECO:0000313" key="3">
    <source>
        <dbReference type="Proteomes" id="UP000186817"/>
    </source>
</evidence>
<dbReference type="GO" id="GO:0006886">
    <property type="term" value="P:intracellular protein transport"/>
    <property type="evidence" value="ECO:0007669"/>
    <property type="project" value="InterPro"/>
</dbReference>
<dbReference type="Gene3D" id="3.30.310.10">
    <property type="entry name" value="TATA-Binding Protein"/>
    <property type="match status" value="1"/>
</dbReference>
<dbReference type="InterPro" id="IPR032154">
    <property type="entry name" value="Coatomer_g_Cpla"/>
</dbReference>
<dbReference type="SUPFAM" id="SSF55711">
    <property type="entry name" value="Subdomain of clathrin and coatomer appendage domain"/>
    <property type="match status" value="1"/>
</dbReference>
<evidence type="ECO:0000313" key="2">
    <source>
        <dbReference type="EMBL" id="OLQ05296.1"/>
    </source>
</evidence>
<organism evidence="2 3">
    <name type="scientific">Symbiodinium microadriaticum</name>
    <name type="common">Dinoflagellate</name>
    <name type="synonym">Zooxanthella microadriatica</name>
    <dbReference type="NCBI Taxonomy" id="2951"/>
    <lineage>
        <taxon>Eukaryota</taxon>
        <taxon>Sar</taxon>
        <taxon>Alveolata</taxon>
        <taxon>Dinophyceae</taxon>
        <taxon>Suessiales</taxon>
        <taxon>Symbiodiniaceae</taxon>
        <taxon>Symbiodinium</taxon>
    </lineage>
</organism>
<dbReference type="InterPro" id="IPR009028">
    <property type="entry name" value="Coatomer/calthrin_app_sub_C"/>
</dbReference>
<reference evidence="2 3" key="1">
    <citation type="submission" date="2016-02" db="EMBL/GenBank/DDBJ databases">
        <title>Genome analysis of coral dinoflagellate symbionts highlights evolutionary adaptations to a symbiotic lifestyle.</title>
        <authorList>
            <person name="Aranda M."/>
            <person name="Li Y."/>
            <person name="Liew Y.J."/>
            <person name="Baumgarten S."/>
            <person name="Simakov O."/>
            <person name="Wilson M."/>
            <person name="Piel J."/>
            <person name="Ashoor H."/>
            <person name="Bougouffa S."/>
            <person name="Bajic V.B."/>
            <person name="Ryu T."/>
            <person name="Ravasi T."/>
            <person name="Bayer T."/>
            <person name="Micklem G."/>
            <person name="Kim H."/>
            <person name="Bhak J."/>
            <person name="Lajeunesse T.C."/>
            <person name="Voolstra C.R."/>
        </authorList>
    </citation>
    <scope>NUCLEOTIDE SEQUENCE [LARGE SCALE GENOMIC DNA]</scope>
    <source>
        <strain evidence="2 3">CCMP2467</strain>
    </source>
</reference>
<dbReference type="GO" id="GO:0005793">
    <property type="term" value="C:endoplasmic reticulum-Golgi intermediate compartment"/>
    <property type="evidence" value="ECO:0007669"/>
    <property type="project" value="TreeGrafter"/>
</dbReference>
<dbReference type="GO" id="GO:0006888">
    <property type="term" value="P:endoplasmic reticulum to Golgi vesicle-mediated transport"/>
    <property type="evidence" value="ECO:0007669"/>
    <property type="project" value="TreeGrafter"/>
</dbReference>
<protein>
    <submittedName>
        <fullName evidence="2">Coatomer subunit gamma-2</fullName>
    </submittedName>
</protein>
<gene>
    <name evidence="2" type="primary">copg2</name>
    <name evidence="2" type="ORF">AK812_SmicGene11528</name>
</gene>
<dbReference type="GO" id="GO:0030126">
    <property type="term" value="C:COPI vesicle coat"/>
    <property type="evidence" value="ECO:0007669"/>
    <property type="project" value="TreeGrafter"/>
</dbReference>
<dbReference type="Proteomes" id="UP000186817">
    <property type="component" value="Unassembled WGS sequence"/>
</dbReference>
<dbReference type="InterPro" id="IPR017106">
    <property type="entry name" value="Coatomer_gsu"/>
</dbReference>
<dbReference type="InterPro" id="IPR012295">
    <property type="entry name" value="TBP_dom_sf"/>
</dbReference>
<dbReference type="EMBL" id="LSRX01000189">
    <property type="protein sequence ID" value="OLQ05296.1"/>
    <property type="molecule type" value="Genomic_DNA"/>
</dbReference>
<keyword evidence="3" id="KW-1185">Reference proteome</keyword>
<dbReference type="Pfam" id="PF16381">
    <property type="entry name" value="Coatomer_g_Cpla"/>
    <property type="match status" value="1"/>
</dbReference>
<evidence type="ECO:0000259" key="1">
    <source>
        <dbReference type="Pfam" id="PF16381"/>
    </source>
</evidence>
<sequence length="153" mass="16399">MPPAASLQEEGDDLGYEDDYPVENVTISTGDYMFPRPSGSTESPGLSFEGPVNSALRRRRTEVTQKLSLNFKTLDMGVDWIIATLNMQPCDNTGKVEQGGRGHTVLLSGTFLGGQTCLVKALVGMDAERGCVARVSARAKSADICQVVVNALM</sequence>
<dbReference type="PANTHER" id="PTHR10261">
    <property type="entry name" value="COATOMER SUBUNIT GAMMA"/>
    <property type="match status" value="1"/>
</dbReference>
<dbReference type="GO" id="GO:0000139">
    <property type="term" value="C:Golgi membrane"/>
    <property type="evidence" value="ECO:0007669"/>
    <property type="project" value="TreeGrafter"/>
</dbReference>
<dbReference type="GO" id="GO:0005783">
    <property type="term" value="C:endoplasmic reticulum"/>
    <property type="evidence" value="ECO:0007669"/>
    <property type="project" value="TreeGrafter"/>
</dbReference>
<proteinExistence type="predicted"/>